<dbReference type="EMBL" id="VVXJ01000010">
    <property type="protein sequence ID" value="KAA2376250.1"/>
    <property type="molecule type" value="Genomic_DNA"/>
</dbReference>
<evidence type="ECO:0000256" key="1">
    <source>
        <dbReference type="SAM" id="SignalP"/>
    </source>
</evidence>
<evidence type="ECO:0000313" key="3">
    <source>
        <dbReference type="EMBL" id="KAA2376250.1"/>
    </source>
</evidence>
<name>A0A5B3GS17_9BACT</name>
<evidence type="ECO:0000313" key="5">
    <source>
        <dbReference type="Proteomes" id="UP000323567"/>
    </source>
</evidence>
<accession>A0A5B3GS17</accession>
<protein>
    <submittedName>
        <fullName evidence="3">Uncharacterized protein</fullName>
    </submittedName>
</protein>
<dbReference type="AlphaFoldDB" id="A0A5B3GS17"/>
<comment type="caution">
    <text evidence="3">The sequence shown here is derived from an EMBL/GenBank/DDBJ whole genome shotgun (WGS) entry which is preliminary data.</text>
</comment>
<dbReference type="Proteomes" id="UP000322658">
    <property type="component" value="Unassembled WGS sequence"/>
</dbReference>
<proteinExistence type="predicted"/>
<organism evidence="3 4">
    <name type="scientific">Alistipes shahii</name>
    <dbReference type="NCBI Taxonomy" id="328814"/>
    <lineage>
        <taxon>Bacteria</taxon>
        <taxon>Pseudomonadati</taxon>
        <taxon>Bacteroidota</taxon>
        <taxon>Bacteroidia</taxon>
        <taxon>Bacteroidales</taxon>
        <taxon>Rikenellaceae</taxon>
        <taxon>Alistipes</taxon>
    </lineage>
</organism>
<dbReference type="EMBL" id="VVXK01000002">
    <property type="protein sequence ID" value="KAA2371799.1"/>
    <property type="molecule type" value="Genomic_DNA"/>
</dbReference>
<evidence type="ECO:0000313" key="2">
    <source>
        <dbReference type="EMBL" id="KAA2371799.1"/>
    </source>
</evidence>
<reference evidence="4 5" key="1">
    <citation type="journal article" date="2019" name="Nat. Med.">
        <title>A library of human gut bacterial isolates paired with longitudinal multiomics data enables mechanistic microbiome research.</title>
        <authorList>
            <person name="Poyet M."/>
            <person name="Groussin M."/>
            <person name="Gibbons S.M."/>
            <person name="Avila-Pacheco J."/>
            <person name="Jiang X."/>
            <person name="Kearney S.M."/>
            <person name="Perrotta A.R."/>
            <person name="Berdy B."/>
            <person name="Zhao S."/>
            <person name="Lieberman T.D."/>
            <person name="Swanson P.K."/>
            <person name="Smith M."/>
            <person name="Roesemann S."/>
            <person name="Alexander J.E."/>
            <person name="Rich S.A."/>
            <person name="Livny J."/>
            <person name="Vlamakis H."/>
            <person name="Clish C."/>
            <person name="Bullock K."/>
            <person name="Deik A."/>
            <person name="Scott J."/>
            <person name="Pierce K.A."/>
            <person name="Xavier R.J."/>
            <person name="Alm E.J."/>
        </authorList>
    </citation>
    <scope>NUCLEOTIDE SEQUENCE [LARGE SCALE GENOMIC DNA]</scope>
    <source>
        <strain evidence="3 4">BIOML-A1</strain>
        <strain evidence="2 5">BIOML-A2</strain>
    </source>
</reference>
<keyword evidence="1" id="KW-0732">Signal</keyword>
<dbReference type="Proteomes" id="UP000323567">
    <property type="component" value="Unassembled WGS sequence"/>
</dbReference>
<gene>
    <name evidence="3" type="ORF">F2Y07_05970</name>
    <name evidence="2" type="ORF">F2Y13_02460</name>
</gene>
<feature type="chain" id="PRO_5036138445" evidence="1">
    <location>
        <begin position="17"/>
        <end position="121"/>
    </location>
</feature>
<feature type="signal peptide" evidence="1">
    <location>
        <begin position="1"/>
        <end position="16"/>
    </location>
</feature>
<evidence type="ECO:0000313" key="4">
    <source>
        <dbReference type="Proteomes" id="UP000322658"/>
    </source>
</evidence>
<sequence length="121" mass="13446">MLLAAAALAVALAASAQEPKFDFRRDSTRTSGFTLPDSLAHMSPWKPDYKTMAPVRTKPTVSMTSVVVIQKENLPSRITVIDNNTLRLGQHFNLSNGQAWNWSPFPDAFLDARTLSFPMPR</sequence>